<dbReference type="Proteomes" id="UP000193648">
    <property type="component" value="Unassembled WGS sequence"/>
</dbReference>
<dbReference type="SMART" id="SM00368">
    <property type="entry name" value="LRR_RI"/>
    <property type="match status" value="13"/>
</dbReference>
<keyword evidence="5" id="KW-1185">Reference proteome</keyword>
<dbReference type="AlphaFoldDB" id="A0A1Y2GG32"/>
<sequence length="890" mass="97594">MTEPQYQQFRYNNVLEEVCIRTASISTSNGNLSCYVTLQDIRQVFPGAHRFKLNGHPVPFLADHNGNWIEPLRIASYPGMILDVFAEVSQSSSGNSESNSSSNAVVYLPTSIDSVNLTAQDPSLPSSNLVQAYNPSLIAQRLEEIKELALEGIKLHHQALDRLAILQQKADAILVQTFELHEYPIPRLFIILPVDSTNWDPMNILRNKVRLHFLCECEDRSEKASKDSQKNKTHLARHEGYEIRNSTEFFQKYGKYMIILLQCLSVGMPLAASLGSVPDLKAGIDYSLDYMRTLSVEYPALKDINTIEDYEALEGADLRGLSKFLQTNDENRQLGNLYRTTTERGHVKWVCVDHYRSTYKEKEQKSFEDVVAMNGGKYDSQLGKVVIELESRIRAREFFEALTKAKHIYELEITFSKDWDWTRTDLEALKNALSVSSVSILRLDLGESQGSIVRKLLSTRHEKLVGIIELNNMKTIHVVLPPEAKHLSNLQSVKSSHLHKLSIGMRPRRMRASEFPPLINSLEALATLDLASNSIGNKESLALSKALKTNTSLTDLVLSYNSIGDEGALALSKALKTNSSLANLNLMSNSIGDEGALALSEALKTNSSLSILDLRRNSIGKKGGLALMDTLNSGTALSTLGLWGSLVGKGEVHALSEALKTNTSLTNLNLYGNSIGKEGALALSEALKTNTSLTNLNLYNNSIGDEGALALSEALKTNTSLTILDLSWNSIRNEGALALSEALKTNSSLTNLNLYGNSIGKEGALALSEALRTNTSLANLNLTDNSIRNEGALALSEALKTNTSLTNLNLRYNSIGNEGALALSEALKTNTSLTGLNLYNNSIRNEGALALSEALKTNTSLTDLDLRYNSIGDEEALALSEALRALKVSV</sequence>
<comment type="caution">
    <text evidence="4">The sequence shown here is derived from an EMBL/GenBank/DDBJ whole genome shotgun (WGS) entry which is preliminary data.</text>
</comment>
<dbReference type="GO" id="GO:0048471">
    <property type="term" value="C:perinuclear region of cytoplasm"/>
    <property type="evidence" value="ECO:0007669"/>
    <property type="project" value="TreeGrafter"/>
</dbReference>
<dbReference type="EMBL" id="MCFF01000045">
    <property type="protein sequence ID" value="ORZ06588.1"/>
    <property type="molecule type" value="Genomic_DNA"/>
</dbReference>
<dbReference type="GO" id="GO:0006913">
    <property type="term" value="P:nucleocytoplasmic transport"/>
    <property type="evidence" value="ECO:0007669"/>
    <property type="project" value="TreeGrafter"/>
</dbReference>
<gene>
    <name evidence="4" type="ORF">BCR41DRAFT_425114</name>
</gene>
<dbReference type="Pfam" id="PF13516">
    <property type="entry name" value="LRR_6"/>
    <property type="match status" value="11"/>
</dbReference>
<evidence type="ECO:0000256" key="2">
    <source>
        <dbReference type="ARBA" id="ARBA00022614"/>
    </source>
</evidence>
<keyword evidence="1" id="KW-0343">GTPase activation</keyword>
<organism evidence="4 5">
    <name type="scientific">Lobosporangium transversale</name>
    <dbReference type="NCBI Taxonomy" id="64571"/>
    <lineage>
        <taxon>Eukaryota</taxon>
        <taxon>Fungi</taxon>
        <taxon>Fungi incertae sedis</taxon>
        <taxon>Mucoromycota</taxon>
        <taxon>Mortierellomycotina</taxon>
        <taxon>Mortierellomycetes</taxon>
        <taxon>Mortierellales</taxon>
        <taxon>Mortierellaceae</taxon>
        <taxon>Lobosporangium</taxon>
    </lineage>
</organism>
<dbReference type="InterPro" id="IPR001611">
    <property type="entry name" value="Leu-rich_rpt"/>
</dbReference>
<dbReference type="RefSeq" id="XP_021877631.1">
    <property type="nucleotide sequence ID" value="XM_022030538.1"/>
</dbReference>
<accession>A0A1Y2GG32</accession>
<evidence type="ECO:0000256" key="1">
    <source>
        <dbReference type="ARBA" id="ARBA00022468"/>
    </source>
</evidence>
<dbReference type="InterPro" id="IPR027038">
    <property type="entry name" value="RanGap"/>
</dbReference>
<dbReference type="Gene3D" id="3.80.10.10">
    <property type="entry name" value="Ribonuclease Inhibitor"/>
    <property type="match status" value="4"/>
</dbReference>
<dbReference type="SUPFAM" id="SSF52047">
    <property type="entry name" value="RNI-like"/>
    <property type="match status" value="2"/>
</dbReference>
<evidence type="ECO:0008006" key="6">
    <source>
        <dbReference type="Google" id="ProtNLM"/>
    </source>
</evidence>
<proteinExistence type="predicted"/>
<dbReference type="GeneID" id="33572379"/>
<keyword evidence="3" id="KW-0677">Repeat</keyword>
<dbReference type="PANTHER" id="PTHR24113">
    <property type="entry name" value="RAN GTPASE-ACTIVATING PROTEIN 1"/>
    <property type="match status" value="1"/>
</dbReference>
<evidence type="ECO:0000256" key="3">
    <source>
        <dbReference type="ARBA" id="ARBA00022737"/>
    </source>
</evidence>
<dbReference type="OrthoDB" id="120976at2759"/>
<dbReference type="InterPro" id="IPR032675">
    <property type="entry name" value="LRR_dom_sf"/>
</dbReference>
<dbReference type="InParanoid" id="A0A1Y2GG32"/>
<reference evidence="4 5" key="1">
    <citation type="submission" date="2016-07" db="EMBL/GenBank/DDBJ databases">
        <title>Pervasive Adenine N6-methylation of Active Genes in Fungi.</title>
        <authorList>
            <consortium name="DOE Joint Genome Institute"/>
            <person name="Mondo S.J."/>
            <person name="Dannebaum R.O."/>
            <person name="Kuo R.C."/>
            <person name="Labutti K."/>
            <person name="Haridas S."/>
            <person name="Kuo A."/>
            <person name="Salamov A."/>
            <person name="Ahrendt S.R."/>
            <person name="Lipzen A."/>
            <person name="Sullivan W."/>
            <person name="Andreopoulos W.B."/>
            <person name="Clum A."/>
            <person name="Lindquist E."/>
            <person name="Daum C."/>
            <person name="Ramamoorthy G.K."/>
            <person name="Gryganskyi A."/>
            <person name="Culley D."/>
            <person name="Magnuson J.K."/>
            <person name="James T.Y."/>
            <person name="O'Malley M.A."/>
            <person name="Stajich J.E."/>
            <person name="Spatafora J.W."/>
            <person name="Visel A."/>
            <person name="Grigoriev I.V."/>
        </authorList>
    </citation>
    <scope>NUCLEOTIDE SEQUENCE [LARGE SCALE GENOMIC DNA]</scope>
    <source>
        <strain evidence="4 5">NRRL 3116</strain>
    </source>
</reference>
<name>A0A1Y2GG32_9FUNG</name>
<dbReference type="GO" id="GO:0005096">
    <property type="term" value="F:GTPase activator activity"/>
    <property type="evidence" value="ECO:0007669"/>
    <property type="project" value="UniProtKB-KW"/>
</dbReference>
<dbReference type="GO" id="GO:0005634">
    <property type="term" value="C:nucleus"/>
    <property type="evidence" value="ECO:0007669"/>
    <property type="project" value="TreeGrafter"/>
</dbReference>
<dbReference type="PANTHER" id="PTHR24113:SF12">
    <property type="entry name" value="RAN GTPASE-ACTIVATING PROTEIN 1"/>
    <property type="match status" value="1"/>
</dbReference>
<evidence type="ECO:0000313" key="5">
    <source>
        <dbReference type="Proteomes" id="UP000193648"/>
    </source>
</evidence>
<dbReference type="CDD" id="cd00116">
    <property type="entry name" value="LRR_RI"/>
    <property type="match status" value="1"/>
</dbReference>
<evidence type="ECO:0000313" key="4">
    <source>
        <dbReference type="EMBL" id="ORZ06588.1"/>
    </source>
</evidence>
<keyword evidence="2" id="KW-0433">Leucine-rich repeat</keyword>
<protein>
    <recommendedName>
        <fullName evidence="6">RNI-like protein</fullName>
    </recommendedName>
</protein>
<dbReference type="GO" id="GO:0031267">
    <property type="term" value="F:small GTPase binding"/>
    <property type="evidence" value="ECO:0007669"/>
    <property type="project" value="TreeGrafter"/>
</dbReference>
<dbReference type="STRING" id="64571.A0A1Y2GG32"/>
<dbReference type="GO" id="GO:0005829">
    <property type="term" value="C:cytosol"/>
    <property type="evidence" value="ECO:0007669"/>
    <property type="project" value="TreeGrafter"/>
</dbReference>